<feature type="domain" description="J" evidence="2">
    <location>
        <begin position="122"/>
        <end position="187"/>
    </location>
</feature>
<evidence type="ECO:0000256" key="1">
    <source>
        <dbReference type="ARBA" id="ARBA00023186"/>
    </source>
</evidence>
<accession>A0A812JDH5</accession>
<dbReference type="Pfam" id="PF00226">
    <property type="entry name" value="DnaJ"/>
    <property type="match status" value="1"/>
</dbReference>
<dbReference type="InterPro" id="IPR036869">
    <property type="entry name" value="J_dom_sf"/>
</dbReference>
<evidence type="ECO:0000259" key="2">
    <source>
        <dbReference type="PROSITE" id="PS50076"/>
    </source>
</evidence>
<dbReference type="SUPFAM" id="SSF46565">
    <property type="entry name" value="Chaperone J-domain"/>
    <property type="match status" value="1"/>
</dbReference>
<keyword evidence="1" id="KW-0143">Chaperone</keyword>
<dbReference type="OrthoDB" id="10250354at2759"/>
<protein>
    <submittedName>
        <fullName evidence="3">DnaJ protein</fullName>
    </submittedName>
</protein>
<dbReference type="EMBL" id="CAJNDS010000381">
    <property type="protein sequence ID" value="CAE7199876.1"/>
    <property type="molecule type" value="Genomic_DNA"/>
</dbReference>
<dbReference type="AlphaFoldDB" id="A0A812JDH5"/>
<reference evidence="3" key="1">
    <citation type="submission" date="2021-02" db="EMBL/GenBank/DDBJ databases">
        <authorList>
            <person name="Dougan E. K."/>
            <person name="Rhodes N."/>
            <person name="Thang M."/>
            <person name="Chan C."/>
        </authorList>
    </citation>
    <scope>NUCLEOTIDE SEQUENCE</scope>
</reference>
<evidence type="ECO:0000313" key="4">
    <source>
        <dbReference type="Proteomes" id="UP000604046"/>
    </source>
</evidence>
<dbReference type="PRINTS" id="PR00625">
    <property type="entry name" value="JDOMAIN"/>
</dbReference>
<dbReference type="SMART" id="SM00271">
    <property type="entry name" value="DnaJ"/>
    <property type="match status" value="1"/>
</dbReference>
<dbReference type="PROSITE" id="PS00636">
    <property type="entry name" value="DNAJ_1"/>
    <property type="match status" value="1"/>
</dbReference>
<sequence>MEFHVAAAAKMFRKPMKSFGLSSISIGTGLLEAERQYEVAVDNAHAAEAATFTGFWCLCQSQSASLGAVPGKSRTPAAYIVSHPLTVDRGTLVASGSMSQPRRYRHQMPRKCVGMQVFNSRRYYDILEVPQKAKKDEIKEAYRRLAKRYHPDRNVDDPEAETRFKEIQEAHATLSDSWKKALYDQDLQFSKFGTGVTQEVERERWTEHWEKETPEEREARKERYRRYAAGERNDLPPDKMYSSWWPATVVFVVGGVFYVCVKAPEWQEGQPHFCDPMFDDRSVPLVRAFHDPVRNRWERLPEGQDPPTPRQLYAYYEKKKPELMDEVDIRILPKADCRVSRIDTSCYHRAGQMFSQVRSFRRVFPFGTGESDSPELSTECVLLSCMS</sequence>
<dbReference type="PANTHER" id="PTHR44145">
    <property type="entry name" value="DNAJ HOMOLOG SUBFAMILY A MEMBER 3, MITOCHONDRIAL"/>
    <property type="match status" value="1"/>
</dbReference>
<dbReference type="PANTHER" id="PTHR44145:SF3">
    <property type="entry name" value="DNAJ HOMOLOG SUBFAMILY A MEMBER 3, MITOCHONDRIAL"/>
    <property type="match status" value="1"/>
</dbReference>
<name>A0A812JDH5_9DINO</name>
<organism evidence="3 4">
    <name type="scientific">Symbiodinium natans</name>
    <dbReference type="NCBI Taxonomy" id="878477"/>
    <lineage>
        <taxon>Eukaryota</taxon>
        <taxon>Sar</taxon>
        <taxon>Alveolata</taxon>
        <taxon>Dinophyceae</taxon>
        <taxon>Suessiales</taxon>
        <taxon>Symbiodiniaceae</taxon>
        <taxon>Symbiodinium</taxon>
    </lineage>
</organism>
<comment type="caution">
    <text evidence="3">The sequence shown here is derived from an EMBL/GenBank/DDBJ whole genome shotgun (WGS) entry which is preliminary data.</text>
</comment>
<dbReference type="InterPro" id="IPR018253">
    <property type="entry name" value="DnaJ_domain_CS"/>
</dbReference>
<gene>
    <name evidence="3" type="primary">dnaJ</name>
    <name evidence="3" type="ORF">SNAT2548_LOCUS5892</name>
</gene>
<evidence type="ECO:0000313" key="3">
    <source>
        <dbReference type="EMBL" id="CAE7199876.1"/>
    </source>
</evidence>
<dbReference type="Proteomes" id="UP000604046">
    <property type="component" value="Unassembled WGS sequence"/>
</dbReference>
<dbReference type="PROSITE" id="PS50076">
    <property type="entry name" value="DNAJ_2"/>
    <property type="match status" value="1"/>
</dbReference>
<dbReference type="Gene3D" id="1.10.287.110">
    <property type="entry name" value="DnaJ domain"/>
    <property type="match status" value="1"/>
</dbReference>
<dbReference type="InterPro" id="IPR051938">
    <property type="entry name" value="Apopto_cytoskel_mod"/>
</dbReference>
<keyword evidence="4" id="KW-1185">Reference proteome</keyword>
<proteinExistence type="predicted"/>
<dbReference type="InterPro" id="IPR001623">
    <property type="entry name" value="DnaJ_domain"/>
</dbReference>
<dbReference type="CDD" id="cd06257">
    <property type="entry name" value="DnaJ"/>
    <property type="match status" value="1"/>
</dbReference>